<dbReference type="GO" id="GO:0016787">
    <property type="term" value="F:hydrolase activity"/>
    <property type="evidence" value="ECO:0007669"/>
    <property type="project" value="UniProtKB-ARBA"/>
</dbReference>
<dbReference type="FunFam" id="1.10.150.280:FF:000003">
    <property type="entry name" value="Kinesin-like protein KIN-10C"/>
    <property type="match status" value="1"/>
</dbReference>
<dbReference type="GO" id="GO:0005875">
    <property type="term" value="C:microtubule associated complex"/>
    <property type="evidence" value="ECO:0007669"/>
    <property type="project" value="TreeGrafter"/>
</dbReference>
<evidence type="ECO:0000256" key="4">
    <source>
        <dbReference type="ARBA" id="ARBA00022840"/>
    </source>
</evidence>
<dbReference type="Gene3D" id="1.10.150.280">
    <property type="entry name" value="AF1531-like domain"/>
    <property type="match status" value="1"/>
</dbReference>
<accession>A0AAV1AVY1</accession>
<feature type="domain" description="Kinesin motor" evidence="11">
    <location>
        <begin position="28"/>
        <end position="353"/>
    </location>
</feature>
<comment type="similarity">
    <text evidence="7">Belongs to the TRAFAC class myosin-kinesin ATPase superfamily. Kinesin family. KIN-10 subfamily.</text>
</comment>
<dbReference type="InterPro" id="IPR010994">
    <property type="entry name" value="RuvA_2-like"/>
</dbReference>
<dbReference type="FunFam" id="3.40.850.10:FF:000087">
    <property type="entry name" value="Kinesin-like protein"/>
    <property type="match status" value="1"/>
</dbReference>
<feature type="compositionally biased region" description="Polar residues" evidence="10">
    <location>
        <begin position="12"/>
        <end position="25"/>
    </location>
</feature>
<dbReference type="InterPro" id="IPR000445">
    <property type="entry name" value="HhH_motif"/>
</dbReference>
<dbReference type="GO" id="GO:0003677">
    <property type="term" value="F:DNA binding"/>
    <property type="evidence" value="ECO:0007669"/>
    <property type="project" value="InterPro"/>
</dbReference>
<dbReference type="PROSITE" id="PS50067">
    <property type="entry name" value="KINESIN_MOTOR_2"/>
    <property type="match status" value="1"/>
</dbReference>
<sequence>MAATSFCHPSNDPKTPNKPSNNPISASKIRVIVRVRPFLPHEFTPNNGNRVSCISLLDQDSQSQDEVAVYLKDPYTSRNECYQLDSFYDQEDDDVFQIFEKEVSPMMHHIFNGCNATVFAYGATGSGKTYTMQGTEEHPGLIPLAMSNIIYMCQNTGSTAHLSYYEVYMDRCYDLLELKATEISVLDDRDGQIHLRGLSQVPVRTMSEFLDVFASGVQRRKVAHTSLNDVSSRSHGVFVISVVSTPDETGRSVCGKLNLIDLAGNEDNRRSCSEGIRLQESAKINQSLFALSNVIYALNNNQPRIPYRESKLTRILQDSLGGTSRALMVACLNPGEYQESVNTVGLAARSRHVSNFVPSTHKLETPKTNVDMEAKLRSWLESKGKAKTAQQRLGPFISPILKKTPSSIMSSAKKSVTFCTSVNVERTSINQDAQNTTESRTFADSFRNLIDDEAAFDSFKEDNDRREIEHDVNKAAAWETYQDLPMEPLSKGVNSQITNVSKDAVPQSPLLESKGKAKTSHQRLEPFHSPILKKTPSSIMNSAKKSVTFCTSVKAERTSMNQDAQQTTESRTFADSFRNLMDDEAAFDSFKEDNDRREIEQEVNKAASDLPDEPLNKGVNSQITNVSKDAVLQSPLSKGVNSQITNVSKDAVLKSPLSKGVNLQITNVSKDTVLQSPLSKGVNAQITNQNGTPLDKFSARSSAMKSCLVQEYIDLLNNASREELLELKGIGEKRADYIIELREESPLNSLSDLEKIGLSLKQAKNLFTKSAKKLFEYKEDSTID</sequence>
<name>A0AAV1AVY1_VICFA</name>
<evidence type="ECO:0000259" key="11">
    <source>
        <dbReference type="PROSITE" id="PS50067"/>
    </source>
</evidence>
<evidence type="ECO:0000256" key="2">
    <source>
        <dbReference type="ARBA" id="ARBA00022741"/>
    </source>
</evidence>
<dbReference type="GO" id="GO:0003777">
    <property type="term" value="F:microtubule motor activity"/>
    <property type="evidence" value="ECO:0007669"/>
    <property type="project" value="InterPro"/>
</dbReference>
<dbReference type="SMART" id="SM00129">
    <property type="entry name" value="KISc"/>
    <property type="match status" value="1"/>
</dbReference>
<dbReference type="PROSITE" id="PS00411">
    <property type="entry name" value="KINESIN_MOTOR_1"/>
    <property type="match status" value="1"/>
</dbReference>
<dbReference type="Proteomes" id="UP001157006">
    <property type="component" value="Chromosome 5"/>
</dbReference>
<dbReference type="Pfam" id="PF00633">
    <property type="entry name" value="HHH"/>
    <property type="match status" value="1"/>
</dbReference>
<evidence type="ECO:0000256" key="6">
    <source>
        <dbReference type="ARBA" id="ARBA00023204"/>
    </source>
</evidence>
<keyword evidence="3" id="KW-0227">DNA damage</keyword>
<evidence type="ECO:0000256" key="10">
    <source>
        <dbReference type="SAM" id="MobiDB-lite"/>
    </source>
</evidence>
<dbReference type="PANTHER" id="PTHR47969:SF9">
    <property type="entry name" value="KINESIN-LIKE PROTEIN"/>
    <property type="match status" value="1"/>
</dbReference>
<dbReference type="InterPro" id="IPR027640">
    <property type="entry name" value="Kinesin-like_fam"/>
</dbReference>
<organism evidence="12 13">
    <name type="scientific">Vicia faba</name>
    <name type="common">Broad bean</name>
    <name type="synonym">Faba vulgaris</name>
    <dbReference type="NCBI Taxonomy" id="3906"/>
    <lineage>
        <taxon>Eukaryota</taxon>
        <taxon>Viridiplantae</taxon>
        <taxon>Streptophyta</taxon>
        <taxon>Embryophyta</taxon>
        <taxon>Tracheophyta</taxon>
        <taxon>Spermatophyta</taxon>
        <taxon>Magnoliopsida</taxon>
        <taxon>eudicotyledons</taxon>
        <taxon>Gunneridae</taxon>
        <taxon>Pentapetalae</taxon>
        <taxon>rosids</taxon>
        <taxon>fabids</taxon>
        <taxon>Fabales</taxon>
        <taxon>Fabaceae</taxon>
        <taxon>Papilionoideae</taxon>
        <taxon>50 kb inversion clade</taxon>
        <taxon>NPAAA clade</taxon>
        <taxon>Hologalegina</taxon>
        <taxon>IRL clade</taxon>
        <taxon>Fabeae</taxon>
        <taxon>Vicia</taxon>
    </lineage>
</organism>
<dbReference type="GO" id="GO:0005524">
    <property type="term" value="F:ATP binding"/>
    <property type="evidence" value="ECO:0007669"/>
    <property type="project" value="UniProtKB-UniRule"/>
</dbReference>
<protein>
    <recommendedName>
        <fullName evidence="9">Kinesin-like protein</fullName>
    </recommendedName>
</protein>
<keyword evidence="2 8" id="KW-0547">Nucleotide-binding</keyword>
<dbReference type="Gene3D" id="3.40.850.10">
    <property type="entry name" value="Kinesin motor domain"/>
    <property type="match status" value="1"/>
</dbReference>
<dbReference type="GO" id="GO:0006281">
    <property type="term" value="P:DNA repair"/>
    <property type="evidence" value="ECO:0007669"/>
    <property type="project" value="UniProtKB-KW"/>
</dbReference>
<dbReference type="GO" id="GO:0007052">
    <property type="term" value="P:mitotic spindle organization"/>
    <property type="evidence" value="ECO:0007669"/>
    <property type="project" value="TreeGrafter"/>
</dbReference>
<dbReference type="InterPro" id="IPR019821">
    <property type="entry name" value="Kinesin_motor_CS"/>
</dbReference>
<keyword evidence="13" id="KW-1185">Reference proteome</keyword>
<dbReference type="GO" id="GO:0051231">
    <property type="term" value="P:spindle elongation"/>
    <property type="evidence" value="ECO:0007669"/>
    <property type="project" value="TreeGrafter"/>
</dbReference>
<dbReference type="EMBL" id="OX451740">
    <property type="protein sequence ID" value="CAI8612647.1"/>
    <property type="molecule type" value="Genomic_DNA"/>
</dbReference>
<dbReference type="GO" id="GO:0005874">
    <property type="term" value="C:microtubule"/>
    <property type="evidence" value="ECO:0007669"/>
    <property type="project" value="UniProtKB-KW"/>
</dbReference>
<dbReference type="PANTHER" id="PTHR47969">
    <property type="entry name" value="CHROMOSOME-ASSOCIATED KINESIN KIF4A-RELATED"/>
    <property type="match status" value="1"/>
</dbReference>
<keyword evidence="4 8" id="KW-0067">ATP-binding</keyword>
<gene>
    <name evidence="12" type="ORF">VFH_V044720</name>
</gene>
<dbReference type="InterPro" id="IPR036961">
    <property type="entry name" value="Kinesin_motor_dom_sf"/>
</dbReference>
<evidence type="ECO:0000313" key="12">
    <source>
        <dbReference type="EMBL" id="CAI8612647.1"/>
    </source>
</evidence>
<evidence type="ECO:0000313" key="13">
    <source>
        <dbReference type="Proteomes" id="UP001157006"/>
    </source>
</evidence>
<dbReference type="AlphaFoldDB" id="A0AAV1AVY1"/>
<dbReference type="GO" id="GO:0008017">
    <property type="term" value="F:microtubule binding"/>
    <property type="evidence" value="ECO:0007669"/>
    <property type="project" value="InterPro"/>
</dbReference>
<keyword evidence="6" id="KW-0234">DNA repair</keyword>
<evidence type="ECO:0000256" key="3">
    <source>
        <dbReference type="ARBA" id="ARBA00022763"/>
    </source>
</evidence>
<dbReference type="PRINTS" id="PR00380">
    <property type="entry name" value="KINESINHEAVY"/>
</dbReference>
<dbReference type="GO" id="GO:0007018">
    <property type="term" value="P:microtubule-based movement"/>
    <property type="evidence" value="ECO:0007669"/>
    <property type="project" value="InterPro"/>
</dbReference>
<dbReference type="GO" id="GO:0140097">
    <property type="term" value="F:catalytic activity, acting on DNA"/>
    <property type="evidence" value="ECO:0007669"/>
    <property type="project" value="UniProtKB-ARBA"/>
</dbReference>
<feature type="binding site" evidence="8">
    <location>
        <begin position="122"/>
        <end position="129"/>
    </location>
    <ligand>
        <name>ATP</name>
        <dbReference type="ChEBI" id="CHEBI:30616"/>
    </ligand>
</feature>
<evidence type="ECO:0000256" key="1">
    <source>
        <dbReference type="ARBA" id="ARBA00022701"/>
    </source>
</evidence>
<dbReference type="SUPFAM" id="SSF47781">
    <property type="entry name" value="RuvA domain 2-like"/>
    <property type="match status" value="1"/>
</dbReference>
<dbReference type="InterPro" id="IPR027417">
    <property type="entry name" value="P-loop_NTPase"/>
</dbReference>
<evidence type="ECO:0000256" key="9">
    <source>
        <dbReference type="RuleBase" id="RU000394"/>
    </source>
</evidence>
<proteinExistence type="inferred from homology"/>
<keyword evidence="5 8" id="KW-0505">Motor protein</keyword>
<reference evidence="12 13" key="1">
    <citation type="submission" date="2023-01" db="EMBL/GenBank/DDBJ databases">
        <authorList>
            <person name="Kreplak J."/>
        </authorList>
    </citation>
    <scope>NUCLEOTIDE SEQUENCE [LARGE SCALE GENOMIC DNA]</scope>
</reference>
<evidence type="ECO:0000256" key="8">
    <source>
        <dbReference type="PROSITE-ProRule" id="PRU00283"/>
    </source>
</evidence>
<dbReference type="InterPro" id="IPR001752">
    <property type="entry name" value="Kinesin_motor_dom"/>
</dbReference>
<feature type="region of interest" description="Disordered" evidence="10">
    <location>
        <begin position="1"/>
        <end position="25"/>
    </location>
</feature>
<evidence type="ECO:0000256" key="7">
    <source>
        <dbReference type="ARBA" id="ARBA00061615"/>
    </source>
</evidence>
<keyword evidence="1 9" id="KW-0493">Microtubule</keyword>
<dbReference type="Pfam" id="PF00225">
    <property type="entry name" value="Kinesin"/>
    <property type="match status" value="1"/>
</dbReference>
<dbReference type="SUPFAM" id="SSF52540">
    <property type="entry name" value="P-loop containing nucleoside triphosphate hydrolases"/>
    <property type="match status" value="1"/>
</dbReference>
<evidence type="ECO:0000256" key="5">
    <source>
        <dbReference type="ARBA" id="ARBA00023175"/>
    </source>
</evidence>